<evidence type="ECO:0000256" key="1">
    <source>
        <dbReference type="SAM" id="SignalP"/>
    </source>
</evidence>
<dbReference type="EMBL" id="QKRA01000001">
    <property type="protein sequence ID" value="RDL46189.1"/>
    <property type="molecule type" value="Genomic_DNA"/>
</dbReference>
<proteinExistence type="predicted"/>
<keyword evidence="1" id="KW-0732">Signal</keyword>
<name>A0A370UEJ3_9GAMM</name>
<evidence type="ECO:0000313" key="2">
    <source>
        <dbReference type="EMBL" id="RDL46189.1"/>
    </source>
</evidence>
<reference evidence="2 3" key="1">
    <citation type="submission" date="2018-06" db="EMBL/GenBank/DDBJ databases">
        <title>Marinomonas sp. YLB-05 draft genome sequence.</title>
        <authorList>
            <person name="Yu L."/>
            <person name="Tang X."/>
        </authorList>
    </citation>
    <scope>NUCLEOTIDE SEQUENCE [LARGE SCALE GENOMIC DNA]</scope>
    <source>
        <strain evidence="2 3">YLB-05</strain>
    </source>
</reference>
<organism evidence="2 3">
    <name type="scientific">Marinomonas piezotolerans</name>
    <dbReference type="NCBI Taxonomy" id="2213058"/>
    <lineage>
        <taxon>Bacteria</taxon>
        <taxon>Pseudomonadati</taxon>
        <taxon>Pseudomonadota</taxon>
        <taxon>Gammaproteobacteria</taxon>
        <taxon>Oceanospirillales</taxon>
        <taxon>Oceanospirillaceae</taxon>
        <taxon>Marinomonas</taxon>
    </lineage>
</organism>
<dbReference type="Proteomes" id="UP000254326">
    <property type="component" value="Unassembled WGS sequence"/>
</dbReference>
<feature type="chain" id="PRO_5016771148" description="Secreted protein" evidence="1">
    <location>
        <begin position="21"/>
        <end position="188"/>
    </location>
</feature>
<dbReference type="AlphaFoldDB" id="A0A370UEJ3"/>
<dbReference type="OrthoDB" id="8455690at2"/>
<evidence type="ECO:0000313" key="3">
    <source>
        <dbReference type="Proteomes" id="UP000254326"/>
    </source>
</evidence>
<sequence>MLKATCIVILLASFAGLGYAKNFQDSVDRVIEEDPRNRGIKVTLESKHNDLWFCLKSLEDSVGPMDVFRVFLRTAERLQEESFESVKLCYGNTERFILSGDEYHVIGSQLPTQNVIYTIRTFPEKLVLPNGSPAFDRHRGGVLYQMKWQMRDFQSMNEQWYLSDIIDAREAKKEARRPKTFAPDEEVF</sequence>
<evidence type="ECO:0008006" key="4">
    <source>
        <dbReference type="Google" id="ProtNLM"/>
    </source>
</evidence>
<dbReference type="RefSeq" id="WP_115466775.1">
    <property type="nucleotide sequence ID" value="NZ_QKRA01000001.1"/>
</dbReference>
<comment type="caution">
    <text evidence="2">The sequence shown here is derived from an EMBL/GenBank/DDBJ whole genome shotgun (WGS) entry which is preliminary data.</text>
</comment>
<feature type="signal peptide" evidence="1">
    <location>
        <begin position="1"/>
        <end position="20"/>
    </location>
</feature>
<protein>
    <recommendedName>
        <fullName evidence="4">Secreted protein</fullName>
    </recommendedName>
</protein>
<keyword evidence="3" id="KW-1185">Reference proteome</keyword>
<accession>A0A370UEJ3</accession>
<gene>
    <name evidence="2" type="ORF">DN730_03900</name>
</gene>